<keyword evidence="3" id="KW-1185">Reference proteome</keyword>
<comment type="caution">
    <text evidence="2">The sequence shown here is derived from an EMBL/GenBank/DDBJ whole genome shotgun (WGS) entry which is preliminary data.</text>
</comment>
<gene>
    <name evidence="2" type="ORF">AVEN_156683_1</name>
</gene>
<evidence type="ECO:0000256" key="1">
    <source>
        <dbReference type="SAM" id="MobiDB-lite"/>
    </source>
</evidence>
<protein>
    <submittedName>
        <fullName evidence="2">Uncharacterized protein</fullName>
    </submittedName>
</protein>
<evidence type="ECO:0000313" key="3">
    <source>
        <dbReference type="Proteomes" id="UP000499080"/>
    </source>
</evidence>
<dbReference type="AlphaFoldDB" id="A0A4Y2A661"/>
<proteinExistence type="predicted"/>
<organism evidence="2 3">
    <name type="scientific">Araneus ventricosus</name>
    <name type="common">Orbweaver spider</name>
    <name type="synonym">Epeira ventricosa</name>
    <dbReference type="NCBI Taxonomy" id="182803"/>
    <lineage>
        <taxon>Eukaryota</taxon>
        <taxon>Metazoa</taxon>
        <taxon>Ecdysozoa</taxon>
        <taxon>Arthropoda</taxon>
        <taxon>Chelicerata</taxon>
        <taxon>Arachnida</taxon>
        <taxon>Araneae</taxon>
        <taxon>Araneomorphae</taxon>
        <taxon>Entelegynae</taxon>
        <taxon>Araneoidea</taxon>
        <taxon>Araneidae</taxon>
        <taxon>Araneus</taxon>
    </lineage>
</organism>
<dbReference type="Proteomes" id="UP000499080">
    <property type="component" value="Unassembled WGS sequence"/>
</dbReference>
<accession>A0A4Y2A661</accession>
<sequence length="135" mass="15353">MEREEHAQYIFQLLAEFDTIHRSVLSANHTPLFQNGIFDTREGKTYRQGRKPVDLEQMIRSGGIQKNLKSKTHSANFNLRLRCESSGKTKNMPTLAPRVDARNETRKPPLGIKRSLGGRNSATLNLVSKQTLEHP</sequence>
<evidence type="ECO:0000313" key="2">
    <source>
        <dbReference type="EMBL" id="GBL75213.1"/>
    </source>
</evidence>
<dbReference type="EMBL" id="BGPR01079603">
    <property type="protein sequence ID" value="GBL75213.1"/>
    <property type="molecule type" value="Genomic_DNA"/>
</dbReference>
<reference evidence="2 3" key="1">
    <citation type="journal article" date="2019" name="Sci. Rep.">
        <title>Orb-weaving spider Araneus ventricosus genome elucidates the spidroin gene catalogue.</title>
        <authorList>
            <person name="Kono N."/>
            <person name="Nakamura H."/>
            <person name="Ohtoshi R."/>
            <person name="Moran D.A.P."/>
            <person name="Shinohara A."/>
            <person name="Yoshida Y."/>
            <person name="Fujiwara M."/>
            <person name="Mori M."/>
            <person name="Tomita M."/>
            <person name="Arakawa K."/>
        </authorList>
    </citation>
    <scope>NUCLEOTIDE SEQUENCE [LARGE SCALE GENOMIC DNA]</scope>
</reference>
<feature type="region of interest" description="Disordered" evidence="1">
    <location>
        <begin position="83"/>
        <end position="119"/>
    </location>
</feature>
<name>A0A4Y2A661_ARAVE</name>